<dbReference type="InParanoid" id="A0A397S2I8"/>
<keyword evidence="2" id="KW-0489">Methyltransferase</keyword>
<dbReference type="InterPro" id="IPR007848">
    <property type="entry name" value="Small_mtfrase_dom"/>
</dbReference>
<evidence type="ECO:0000313" key="2">
    <source>
        <dbReference type="EMBL" id="RIA78595.1"/>
    </source>
</evidence>
<dbReference type="InterPro" id="IPR029063">
    <property type="entry name" value="SAM-dependent_MTases_sf"/>
</dbReference>
<dbReference type="Proteomes" id="UP000266506">
    <property type="component" value="Unassembled WGS sequence"/>
</dbReference>
<dbReference type="GO" id="GO:0008170">
    <property type="term" value="F:N-methyltransferase activity"/>
    <property type="evidence" value="ECO:0007669"/>
    <property type="project" value="UniProtKB-ARBA"/>
</dbReference>
<dbReference type="Pfam" id="PF05175">
    <property type="entry name" value="MTS"/>
    <property type="match status" value="1"/>
</dbReference>
<gene>
    <name evidence="2" type="ORF">EI71_00156</name>
</gene>
<evidence type="ECO:0000313" key="3">
    <source>
        <dbReference type="Proteomes" id="UP000266506"/>
    </source>
</evidence>
<feature type="domain" description="Methyltransferase small" evidence="1">
    <location>
        <begin position="28"/>
        <end position="120"/>
    </location>
</feature>
<reference evidence="2 3" key="1">
    <citation type="submission" date="2018-08" db="EMBL/GenBank/DDBJ databases">
        <title>Genomic Encyclopedia of Archaeal and Bacterial Type Strains, Phase II (KMG-II): from individual species to whole genera.</title>
        <authorList>
            <person name="Goeker M."/>
        </authorList>
    </citation>
    <scope>NUCLEOTIDE SEQUENCE [LARGE SCALE GENOMIC DNA]</scope>
    <source>
        <strain evidence="2 3">ATCC 27112</strain>
    </source>
</reference>
<dbReference type="AlphaFoldDB" id="A0A397S2I8"/>
<dbReference type="RefSeq" id="WP_119015337.1">
    <property type="nucleotide sequence ID" value="NZ_QXEV01000001.1"/>
</dbReference>
<dbReference type="GO" id="GO:0003676">
    <property type="term" value="F:nucleic acid binding"/>
    <property type="evidence" value="ECO:0007669"/>
    <property type="project" value="InterPro"/>
</dbReference>
<dbReference type="Gene3D" id="3.40.50.150">
    <property type="entry name" value="Vaccinia Virus protein VP39"/>
    <property type="match status" value="1"/>
</dbReference>
<dbReference type="PROSITE" id="PS00092">
    <property type="entry name" value="N6_MTASE"/>
    <property type="match status" value="1"/>
</dbReference>
<dbReference type="InterPro" id="IPR002052">
    <property type="entry name" value="DNA_methylase_N6_adenine_CS"/>
</dbReference>
<evidence type="ECO:0000259" key="1">
    <source>
        <dbReference type="Pfam" id="PF05175"/>
    </source>
</evidence>
<dbReference type="InterPro" id="IPR050210">
    <property type="entry name" value="tRNA_Adenine-N(6)_MTase"/>
</dbReference>
<dbReference type="EMBL" id="QXEV01000001">
    <property type="protein sequence ID" value="RIA78595.1"/>
    <property type="molecule type" value="Genomic_DNA"/>
</dbReference>
<dbReference type="CDD" id="cd02440">
    <property type="entry name" value="AdoMet_MTases"/>
    <property type="match status" value="1"/>
</dbReference>
<dbReference type="OrthoDB" id="9777257at2"/>
<organism evidence="2 3">
    <name type="scientific">Anaeroplasma bactoclasticum</name>
    <dbReference type="NCBI Taxonomy" id="2088"/>
    <lineage>
        <taxon>Bacteria</taxon>
        <taxon>Bacillati</taxon>
        <taxon>Mycoplasmatota</taxon>
        <taxon>Mollicutes</taxon>
        <taxon>Anaeroplasmatales</taxon>
        <taxon>Anaeroplasmataceae</taxon>
        <taxon>Anaeroplasma</taxon>
    </lineage>
</organism>
<dbReference type="PANTHER" id="PTHR47739:SF1">
    <property type="entry name" value="TRNA1(VAL) (ADENINE(37)-N6)-METHYLTRANSFERASE"/>
    <property type="match status" value="1"/>
</dbReference>
<comment type="caution">
    <text evidence="2">The sequence shown here is derived from an EMBL/GenBank/DDBJ whole genome shotgun (WGS) entry which is preliminary data.</text>
</comment>
<keyword evidence="2" id="KW-0808">Transferase</keyword>
<sequence length="218" mass="25303">MITKDYLPNHPEIELYQDDEMLRINTDTMVLGEFLNIYRNDIVLDMGTNQGALLLYANLFHPKKLIGLELNQRGCDLAIKNMELNHIDNYEIICGNIITYTNDPVDIIICNPPYFKTEEDNKGKNNYKAIAKHEGELTLKNLVESIERNLKDNGTLYFLFLSSRLDEVLMELRRKHLIPKIIKFVYDNDKQYSNVFLVKAVKNGKVGLVVEKPIIIKR</sequence>
<dbReference type="PANTHER" id="PTHR47739">
    <property type="entry name" value="TRNA1(VAL) (ADENINE(37)-N6)-METHYLTRANSFERASE"/>
    <property type="match status" value="1"/>
</dbReference>
<proteinExistence type="predicted"/>
<dbReference type="GO" id="GO:0032259">
    <property type="term" value="P:methylation"/>
    <property type="evidence" value="ECO:0007669"/>
    <property type="project" value="UniProtKB-KW"/>
</dbReference>
<accession>A0A397S2I8</accession>
<keyword evidence="3" id="KW-1185">Reference proteome</keyword>
<name>A0A397S2I8_9MOLU</name>
<protein>
    <submittedName>
        <fullName evidence="2">tRNA1Val (Adenine37-N6)-methyltransferase</fullName>
    </submittedName>
</protein>
<dbReference type="GO" id="GO:0008757">
    <property type="term" value="F:S-adenosylmethionine-dependent methyltransferase activity"/>
    <property type="evidence" value="ECO:0007669"/>
    <property type="project" value="UniProtKB-ARBA"/>
</dbReference>
<dbReference type="SUPFAM" id="SSF53335">
    <property type="entry name" value="S-adenosyl-L-methionine-dependent methyltransferases"/>
    <property type="match status" value="1"/>
</dbReference>